<proteinExistence type="predicted"/>
<reference evidence="2 3" key="1">
    <citation type="submission" date="2015-10" db="EMBL/GenBank/DDBJ databases">
        <authorList>
            <person name="Gilbert D.G."/>
        </authorList>
    </citation>
    <scope>NUCLEOTIDE SEQUENCE [LARGE SCALE GENOMIC DNA]</scope>
    <source>
        <strain evidence="2">FVVF132</strain>
    </source>
</reference>
<dbReference type="Proteomes" id="UP000051836">
    <property type="component" value="Unassembled WGS sequence"/>
</dbReference>
<evidence type="ECO:0000256" key="1">
    <source>
        <dbReference type="SAM" id="MobiDB-lite"/>
    </source>
</evidence>
<feature type="compositionally biased region" description="Basic and acidic residues" evidence="1">
    <location>
        <begin position="189"/>
        <end position="205"/>
    </location>
</feature>
<gene>
    <name evidence="2" type="ORF">AAES_91692</name>
</gene>
<feature type="region of interest" description="Disordered" evidence="1">
    <location>
        <begin position="1"/>
        <end position="55"/>
    </location>
</feature>
<protein>
    <submittedName>
        <fullName evidence="2">Uncharacterized protein</fullName>
    </submittedName>
</protein>
<dbReference type="EMBL" id="LMAW01002518">
    <property type="protein sequence ID" value="KQK80608.1"/>
    <property type="molecule type" value="Genomic_DNA"/>
</dbReference>
<keyword evidence="3" id="KW-1185">Reference proteome</keyword>
<evidence type="ECO:0000313" key="2">
    <source>
        <dbReference type="EMBL" id="KQK80608.1"/>
    </source>
</evidence>
<organism evidence="2 3">
    <name type="scientific">Amazona aestiva</name>
    <name type="common">Blue-fronted Amazon parrot</name>
    <dbReference type="NCBI Taxonomy" id="12930"/>
    <lineage>
        <taxon>Eukaryota</taxon>
        <taxon>Metazoa</taxon>
        <taxon>Chordata</taxon>
        <taxon>Craniata</taxon>
        <taxon>Vertebrata</taxon>
        <taxon>Euteleostomi</taxon>
        <taxon>Archelosauria</taxon>
        <taxon>Archosauria</taxon>
        <taxon>Dinosauria</taxon>
        <taxon>Saurischia</taxon>
        <taxon>Theropoda</taxon>
        <taxon>Coelurosauria</taxon>
        <taxon>Aves</taxon>
        <taxon>Neognathae</taxon>
        <taxon>Neoaves</taxon>
        <taxon>Telluraves</taxon>
        <taxon>Australaves</taxon>
        <taxon>Psittaciformes</taxon>
        <taxon>Psittacidae</taxon>
        <taxon>Amazona</taxon>
    </lineage>
</organism>
<comment type="caution">
    <text evidence="2">The sequence shown here is derived from an EMBL/GenBank/DDBJ whole genome shotgun (WGS) entry which is preliminary data.</text>
</comment>
<feature type="region of interest" description="Disordered" evidence="1">
    <location>
        <begin position="167"/>
        <end position="205"/>
    </location>
</feature>
<name>A0A0Q3ME09_AMAAE</name>
<sequence>MQAEELFPPPENNKWEKPELMDGPGGTNLYLPLPPSPPLASLSTEPDPQDRQGWDKWTGLLDEKLQTLHDGLTNSQLSNTAKTKNEIVEPKSPTTPPPNLPWSLLQLQRLRTGMKAILLPQTLLIPRTSLLSDHLKPEGENVLITLDNAETPEHINEEPVHFHQTAVAAPEVLTPDNSDADLDSPFDPRPVDPEEKPDLDPPRSS</sequence>
<accession>A0A0Q3ME09</accession>
<dbReference type="AlphaFoldDB" id="A0A0Q3ME09"/>
<feature type="region of interest" description="Disordered" evidence="1">
    <location>
        <begin position="78"/>
        <end position="100"/>
    </location>
</feature>
<evidence type="ECO:0000313" key="3">
    <source>
        <dbReference type="Proteomes" id="UP000051836"/>
    </source>
</evidence>